<dbReference type="Pfam" id="PF00172">
    <property type="entry name" value="Zn_clus"/>
    <property type="match status" value="1"/>
</dbReference>
<feature type="compositionally biased region" description="Basic residues" evidence="5">
    <location>
        <begin position="53"/>
        <end position="65"/>
    </location>
</feature>
<keyword evidence="3" id="KW-0804">Transcription</keyword>
<dbReference type="PANTHER" id="PTHR31668">
    <property type="entry name" value="GLUCOSE TRANSPORT TRANSCRIPTION REGULATOR RGT1-RELATED-RELATED"/>
    <property type="match status" value="1"/>
</dbReference>
<evidence type="ECO:0000256" key="1">
    <source>
        <dbReference type="ARBA" id="ARBA00023015"/>
    </source>
</evidence>
<dbReference type="AlphaFoldDB" id="A0A8A1MJV2"/>
<accession>A0A8A1MJV2</accession>
<dbReference type="InterPro" id="IPR036864">
    <property type="entry name" value="Zn2-C6_fun-type_DNA-bd_sf"/>
</dbReference>
<dbReference type="GO" id="GO:0000981">
    <property type="term" value="F:DNA-binding transcription factor activity, RNA polymerase II-specific"/>
    <property type="evidence" value="ECO:0007669"/>
    <property type="project" value="InterPro"/>
</dbReference>
<reference evidence="7" key="1">
    <citation type="submission" date="2021-01" db="EMBL/GenBank/DDBJ databases">
        <title>Chromosome-level genome assembly of a human fungal pathogen reveals clustering of transcriptionally co-regulated genes.</title>
        <authorList>
            <person name="Voorhies M."/>
            <person name="Cohen S."/>
            <person name="Shea T.P."/>
            <person name="Petrus S."/>
            <person name="Munoz J.F."/>
            <person name="Poplawski S."/>
            <person name="Goldman W.E."/>
            <person name="Michael T."/>
            <person name="Cuomo C.A."/>
            <person name="Sil A."/>
            <person name="Beyhan S."/>
        </authorList>
    </citation>
    <scope>NUCLEOTIDE SEQUENCE</scope>
    <source>
        <strain evidence="7">WU24</strain>
    </source>
</reference>
<dbReference type="PROSITE" id="PS50048">
    <property type="entry name" value="ZN2_CY6_FUNGAL_2"/>
    <property type="match status" value="1"/>
</dbReference>
<protein>
    <submittedName>
        <fullName evidence="7">GAL4-like Zn2Cys6 binuclear cluster DNA-binding domain-containing protein</fullName>
    </submittedName>
</protein>
<dbReference type="OrthoDB" id="4330117at2759"/>
<feature type="region of interest" description="Disordered" evidence="5">
    <location>
        <begin position="53"/>
        <end position="85"/>
    </location>
</feature>
<dbReference type="GO" id="GO:0003677">
    <property type="term" value="F:DNA binding"/>
    <property type="evidence" value="ECO:0007669"/>
    <property type="project" value="UniProtKB-KW"/>
</dbReference>
<organism evidence="7 8">
    <name type="scientific">Ajellomyces capsulatus</name>
    <name type="common">Darling's disease fungus</name>
    <name type="synonym">Histoplasma capsulatum</name>
    <dbReference type="NCBI Taxonomy" id="5037"/>
    <lineage>
        <taxon>Eukaryota</taxon>
        <taxon>Fungi</taxon>
        <taxon>Dikarya</taxon>
        <taxon>Ascomycota</taxon>
        <taxon>Pezizomycotina</taxon>
        <taxon>Eurotiomycetes</taxon>
        <taxon>Eurotiomycetidae</taxon>
        <taxon>Onygenales</taxon>
        <taxon>Ajellomycetaceae</taxon>
        <taxon>Histoplasma</taxon>
    </lineage>
</organism>
<dbReference type="Proteomes" id="UP000663671">
    <property type="component" value="Chromosome 3"/>
</dbReference>
<feature type="region of interest" description="Disordered" evidence="5">
    <location>
        <begin position="267"/>
        <end position="289"/>
    </location>
</feature>
<name>A0A8A1MJV2_AJECA</name>
<evidence type="ECO:0000256" key="2">
    <source>
        <dbReference type="ARBA" id="ARBA00023125"/>
    </source>
</evidence>
<evidence type="ECO:0000256" key="5">
    <source>
        <dbReference type="SAM" id="MobiDB-lite"/>
    </source>
</evidence>
<evidence type="ECO:0000259" key="6">
    <source>
        <dbReference type="PROSITE" id="PS50048"/>
    </source>
</evidence>
<dbReference type="PANTHER" id="PTHR31668:SF20">
    <property type="entry name" value="ZN(II)2CYS6 TRANSCRIPTION FACTOR (EUROFUNG)"/>
    <property type="match status" value="1"/>
</dbReference>
<feature type="domain" description="Zn(2)-C6 fungal-type" evidence="6">
    <location>
        <begin position="12"/>
        <end position="44"/>
    </location>
</feature>
<keyword evidence="4" id="KW-0539">Nucleus</keyword>
<sequence>MDHNGNRQIRAACDRCHSQKLRCERRQDEESCLRCVRNATACVYSVRKRRTVLRPPRHRSKRRRLRNEDGESGSGGVNGQIEEDPFGSTVAKDVEDEPDSTYLTSFDPAFGQWPELHELPQDISVPECDDFSLPMFGNGLVESILPPPNQTLMPTPCSSGKTLTDWSQDLSGTLVDKPSMIVQQVRKLADLNVKLCEHAAKLPPVSTSFNEIQISLANRVFEIDETFCLIQTLLDVSGTIYSHRSIPSENQSLEGISSISPSILFSQNNQRDHPPTDTSPGAHSSPGSNVPDRPTFLLILSCYDRVIDICQCIFTHIECCVKTFATPLTPEAQVIQLPELRIGFYKPPISSAVAMKMFLFHTMARQLLSQLRTIFVMHNTGAGREGWQWDTNGRGDGRNNYYNGNETGSFVKDTGRDAGIPEGPYTNVETTPLDLVDKNRHDIFARACGMSEQVTNIGKKLMDMAVVP</sequence>
<keyword evidence="2 7" id="KW-0238">DNA-binding</keyword>
<dbReference type="EMBL" id="CP069115">
    <property type="protein sequence ID" value="QSS65400.1"/>
    <property type="molecule type" value="Genomic_DNA"/>
</dbReference>
<feature type="compositionally biased region" description="Polar residues" evidence="5">
    <location>
        <begin position="276"/>
        <end position="288"/>
    </location>
</feature>
<gene>
    <name evidence="7" type="ORF">I7I51_06243</name>
</gene>
<proteinExistence type="predicted"/>
<evidence type="ECO:0000256" key="4">
    <source>
        <dbReference type="ARBA" id="ARBA00023242"/>
    </source>
</evidence>
<evidence type="ECO:0000256" key="3">
    <source>
        <dbReference type="ARBA" id="ARBA00023163"/>
    </source>
</evidence>
<dbReference type="VEuPathDB" id="FungiDB:I7I51_06243"/>
<dbReference type="SUPFAM" id="SSF57701">
    <property type="entry name" value="Zn2/Cys6 DNA-binding domain"/>
    <property type="match status" value="1"/>
</dbReference>
<dbReference type="CDD" id="cd00067">
    <property type="entry name" value="GAL4"/>
    <property type="match status" value="1"/>
</dbReference>
<dbReference type="SMART" id="SM00066">
    <property type="entry name" value="GAL4"/>
    <property type="match status" value="1"/>
</dbReference>
<keyword evidence="1" id="KW-0805">Transcription regulation</keyword>
<evidence type="ECO:0000313" key="8">
    <source>
        <dbReference type="Proteomes" id="UP000663671"/>
    </source>
</evidence>
<evidence type="ECO:0000313" key="7">
    <source>
        <dbReference type="EMBL" id="QSS65400.1"/>
    </source>
</evidence>
<dbReference type="PROSITE" id="PS00463">
    <property type="entry name" value="ZN2_CY6_FUNGAL_1"/>
    <property type="match status" value="1"/>
</dbReference>
<dbReference type="GO" id="GO:0008270">
    <property type="term" value="F:zinc ion binding"/>
    <property type="evidence" value="ECO:0007669"/>
    <property type="project" value="InterPro"/>
</dbReference>
<dbReference type="Gene3D" id="4.10.240.10">
    <property type="entry name" value="Zn(2)-C6 fungal-type DNA-binding domain"/>
    <property type="match status" value="1"/>
</dbReference>
<dbReference type="InterPro" id="IPR001138">
    <property type="entry name" value="Zn2Cys6_DnaBD"/>
</dbReference>
<dbReference type="InterPro" id="IPR050797">
    <property type="entry name" value="Carb_Metab_Trans_Reg"/>
</dbReference>